<dbReference type="Gene3D" id="3.30.1380.10">
    <property type="match status" value="1"/>
</dbReference>
<dbReference type="InterPro" id="IPR003709">
    <property type="entry name" value="VanY-like_core_dom"/>
</dbReference>
<dbReference type="EMBL" id="CP015588">
    <property type="protein sequence ID" value="APY84603.1"/>
    <property type="molecule type" value="Genomic_DNA"/>
</dbReference>
<dbReference type="CDD" id="cd14846">
    <property type="entry name" value="Peptidase_M15_like"/>
    <property type="match status" value="1"/>
</dbReference>
<evidence type="ECO:0000259" key="3">
    <source>
        <dbReference type="Pfam" id="PF02557"/>
    </source>
</evidence>
<protein>
    <submittedName>
        <fullName evidence="4">Peptidase M15</fullName>
    </submittedName>
</protein>
<evidence type="ECO:0000313" key="5">
    <source>
        <dbReference type="Proteomes" id="UP000187191"/>
    </source>
</evidence>
<dbReference type="PANTHER" id="PTHR34385:SF1">
    <property type="entry name" value="PEPTIDOGLYCAN L-ALANYL-D-GLUTAMATE ENDOPEPTIDASE CWLK"/>
    <property type="match status" value="1"/>
</dbReference>
<organism evidence="4 5">
    <name type="scientific">Streptomyces alfalfae</name>
    <dbReference type="NCBI Taxonomy" id="1642299"/>
    <lineage>
        <taxon>Bacteria</taxon>
        <taxon>Bacillati</taxon>
        <taxon>Actinomycetota</taxon>
        <taxon>Actinomycetes</taxon>
        <taxon>Kitasatosporales</taxon>
        <taxon>Streptomycetaceae</taxon>
        <taxon>Streptomyces</taxon>
    </lineage>
</organism>
<dbReference type="Proteomes" id="UP000187191">
    <property type="component" value="Chromosome"/>
</dbReference>
<dbReference type="InterPro" id="IPR009045">
    <property type="entry name" value="Zn_M74/Hedgehog-like"/>
</dbReference>
<feature type="domain" description="D-alanyl-D-alanine carboxypeptidase-like core" evidence="3">
    <location>
        <begin position="100"/>
        <end position="201"/>
    </location>
</feature>
<keyword evidence="5" id="KW-1185">Reference proteome</keyword>
<keyword evidence="2" id="KW-0812">Transmembrane</keyword>
<accession>A0ABM6GLC9</accession>
<feature type="transmembrane region" description="Helical" evidence="2">
    <location>
        <begin position="7"/>
        <end position="28"/>
    </location>
</feature>
<keyword evidence="2" id="KW-0472">Membrane</keyword>
<evidence type="ECO:0000256" key="1">
    <source>
        <dbReference type="SAM" id="MobiDB-lite"/>
    </source>
</evidence>
<dbReference type="PANTHER" id="PTHR34385">
    <property type="entry name" value="D-ALANYL-D-ALANINE CARBOXYPEPTIDASE"/>
    <property type="match status" value="1"/>
</dbReference>
<dbReference type="InterPro" id="IPR052179">
    <property type="entry name" value="DD-CPase-like"/>
</dbReference>
<feature type="region of interest" description="Disordered" evidence="1">
    <location>
        <begin position="37"/>
        <end position="85"/>
    </location>
</feature>
<keyword evidence="2" id="KW-1133">Transmembrane helix</keyword>
<dbReference type="RefSeq" id="WP_076682100.1">
    <property type="nucleotide sequence ID" value="NZ_JAPSIV010000307.1"/>
</dbReference>
<gene>
    <name evidence="4" type="ORF">A7J05_01440</name>
</gene>
<feature type="compositionally biased region" description="Low complexity" evidence="1">
    <location>
        <begin position="37"/>
        <end position="65"/>
    </location>
</feature>
<reference evidence="4 5" key="1">
    <citation type="submission" date="2016-05" db="EMBL/GenBank/DDBJ databases">
        <authorList>
            <person name="Gu J."/>
        </authorList>
    </citation>
    <scope>NUCLEOTIDE SEQUENCE [LARGE SCALE GENOMIC DNA]</scope>
    <source>
        <strain evidence="4 5">ACCC40021</strain>
    </source>
</reference>
<proteinExistence type="predicted"/>
<sequence>MPRRNRRLPVVGLIIVVAAMIAALGYHWQNAASFSVSSGASRSSGSSAAPPSNPSKAPLAPSPNAHRGERRDASGASGEADGVVPDGVTVFDDEIPAVAKLDSDLLRALRRAATDAAESGAEFQVNSGWRSKEYQNQLFREAVSKYGSEDRAARWVAIAATSPHVSGDAVDIGPSNATAWLSEHGAEYGLCQIYENEPWHYELRANANDRGCPRMYADPTEDPRMHQ</sequence>
<name>A0ABM6GLC9_9ACTN</name>
<dbReference type="SUPFAM" id="SSF55166">
    <property type="entry name" value="Hedgehog/DD-peptidase"/>
    <property type="match status" value="1"/>
</dbReference>
<dbReference type="Pfam" id="PF02557">
    <property type="entry name" value="VanY"/>
    <property type="match status" value="1"/>
</dbReference>
<evidence type="ECO:0000313" key="4">
    <source>
        <dbReference type="EMBL" id="APY84603.1"/>
    </source>
</evidence>
<evidence type="ECO:0000256" key="2">
    <source>
        <dbReference type="SAM" id="Phobius"/>
    </source>
</evidence>